<protein>
    <submittedName>
        <fullName evidence="1">Uncharacterized protein</fullName>
    </submittedName>
</protein>
<dbReference type="EMBL" id="SRPW01004265">
    <property type="protein sequence ID" value="KAG5983856.1"/>
    <property type="molecule type" value="Genomic_DNA"/>
</dbReference>
<organism evidence="1 2">
    <name type="scientific">Claviceps pusilla</name>
    <dbReference type="NCBI Taxonomy" id="123648"/>
    <lineage>
        <taxon>Eukaryota</taxon>
        <taxon>Fungi</taxon>
        <taxon>Dikarya</taxon>
        <taxon>Ascomycota</taxon>
        <taxon>Pezizomycotina</taxon>
        <taxon>Sordariomycetes</taxon>
        <taxon>Hypocreomycetidae</taxon>
        <taxon>Hypocreales</taxon>
        <taxon>Clavicipitaceae</taxon>
        <taxon>Claviceps</taxon>
    </lineage>
</organism>
<sequence>MRCVLSQPTHATTDADTTCASAAEFCRRRRHCYCDLKDSREMMGPPVAALRLLLLGVAPNPRLRAMTSNPEPTALSSSLDSQQLLELASAAAHQAPVSLSLN</sequence>
<proteinExistence type="predicted"/>
<name>A0A9P7N3I4_9HYPO</name>
<evidence type="ECO:0000313" key="2">
    <source>
        <dbReference type="Proteomes" id="UP000748025"/>
    </source>
</evidence>
<evidence type="ECO:0000313" key="1">
    <source>
        <dbReference type="EMBL" id="KAG5983856.1"/>
    </source>
</evidence>
<keyword evidence="2" id="KW-1185">Reference proteome</keyword>
<comment type="caution">
    <text evidence="1">The sequence shown here is derived from an EMBL/GenBank/DDBJ whole genome shotgun (WGS) entry which is preliminary data.</text>
</comment>
<accession>A0A9P7N3I4</accession>
<reference evidence="1" key="1">
    <citation type="journal article" date="2020" name="bioRxiv">
        <title>Whole genome comparisons of ergot fungi reveals the divergence and evolution of species within the genus Claviceps are the result of varying mechanisms driving genome evolution and host range expansion.</title>
        <authorList>
            <person name="Wyka S.A."/>
            <person name="Mondo S.J."/>
            <person name="Liu M."/>
            <person name="Dettman J."/>
            <person name="Nalam V."/>
            <person name="Broders K.D."/>
        </authorList>
    </citation>
    <scope>NUCLEOTIDE SEQUENCE</scope>
    <source>
        <strain evidence="1">CCC 602</strain>
    </source>
</reference>
<gene>
    <name evidence="1" type="ORF">E4U43_006228</name>
</gene>
<dbReference type="Proteomes" id="UP000748025">
    <property type="component" value="Unassembled WGS sequence"/>
</dbReference>
<dbReference type="AlphaFoldDB" id="A0A9P7N3I4"/>